<dbReference type="Proteomes" id="UP000019024">
    <property type="component" value="Plasmid unnamed3"/>
</dbReference>
<organism evidence="6 7">
    <name type="scientific">Halostagnicola larsenii XH-48</name>
    <dbReference type="NCBI Taxonomy" id="797299"/>
    <lineage>
        <taxon>Archaea</taxon>
        <taxon>Methanobacteriati</taxon>
        <taxon>Methanobacteriota</taxon>
        <taxon>Stenosarchaea group</taxon>
        <taxon>Halobacteria</taxon>
        <taxon>Halobacteriales</taxon>
        <taxon>Natrialbaceae</taxon>
        <taxon>Halostagnicola</taxon>
    </lineage>
</organism>
<dbReference type="InterPro" id="IPR036390">
    <property type="entry name" value="WH_DNA-bd_sf"/>
</dbReference>
<keyword evidence="3" id="KW-0804">Transcription</keyword>
<dbReference type="SUPFAM" id="SSF55781">
    <property type="entry name" value="GAF domain-like"/>
    <property type="match status" value="1"/>
</dbReference>
<geneLocation type="plasmid" evidence="6">
    <name>unnamed</name>
</geneLocation>
<feature type="domain" description="IclR-ED" evidence="5">
    <location>
        <begin position="68"/>
        <end position="251"/>
    </location>
</feature>
<dbReference type="Pfam" id="PF01614">
    <property type="entry name" value="IclR_C"/>
    <property type="match status" value="1"/>
</dbReference>
<dbReference type="PROSITE" id="PS51077">
    <property type="entry name" value="HTH_ICLR"/>
    <property type="match status" value="1"/>
</dbReference>
<dbReference type="GeneID" id="25147492"/>
<dbReference type="eggNOG" id="arCOG02798">
    <property type="taxonomic scope" value="Archaea"/>
</dbReference>
<dbReference type="PROSITE" id="PS51078">
    <property type="entry name" value="ICLR_ED"/>
    <property type="match status" value="1"/>
</dbReference>
<dbReference type="GO" id="GO:0003677">
    <property type="term" value="F:DNA binding"/>
    <property type="evidence" value="ECO:0007669"/>
    <property type="project" value="UniProtKB-KW"/>
</dbReference>
<dbReference type="SUPFAM" id="SSF46785">
    <property type="entry name" value="Winged helix' DNA-binding domain"/>
    <property type="match status" value="1"/>
</dbReference>
<dbReference type="InterPro" id="IPR014757">
    <property type="entry name" value="Tscrpt_reg_IclR_C"/>
</dbReference>
<dbReference type="SMART" id="SM00346">
    <property type="entry name" value="HTH_ICLR"/>
    <property type="match status" value="1"/>
</dbReference>
<evidence type="ECO:0000256" key="3">
    <source>
        <dbReference type="ARBA" id="ARBA00023163"/>
    </source>
</evidence>
<dbReference type="KEGG" id="hlr:HALLA_19835"/>
<dbReference type="Pfam" id="PF09339">
    <property type="entry name" value="HTH_IclR"/>
    <property type="match status" value="1"/>
</dbReference>
<proteinExistence type="predicted"/>
<evidence type="ECO:0000259" key="5">
    <source>
        <dbReference type="PROSITE" id="PS51078"/>
    </source>
</evidence>
<dbReference type="EMBL" id="CP007058">
    <property type="protein sequence ID" value="AHG02152.1"/>
    <property type="molecule type" value="Genomic_DNA"/>
</dbReference>
<dbReference type="GO" id="GO:0045892">
    <property type="term" value="P:negative regulation of DNA-templated transcription"/>
    <property type="evidence" value="ECO:0007669"/>
    <property type="project" value="TreeGrafter"/>
</dbReference>
<dbReference type="AlphaFoldDB" id="W0JXY7"/>
<dbReference type="InterPro" id="IPR050707">
    <property type="entry name" value="HTH_MetabolicPath_Reg"/>
</dbReference>
<evidence type="ECO:0000256" key="1">
    <source>
        <dbReference type="ARBA" id="ARBA00023015"/>
    </source>
</evidence>
<dbReference type="RefSeq" id="WP_049954970.1">
    <property type="nucleotide sequence ID" value="NZ_CP007058.1"/>
</dbReference>
<keyword evidence="1" id="KW-0805">Transcription regulation</keyword>
<dbReference type="GO" id="GO:0003700">
    <property type="term" value="F:DNA-binding transcription factor activity"/>
    <property type="evidence" value="ECO:0007669"/>
    <property type="project" value="TreeGrafter"/>
</dbReference>
<evidence type="ECO:0000259" key="4">
    <source>
        <dbReference type="PROSITE" id="PS51077"/>
    </source>
</evidence>
<feature type="domain" description="HTH iclR-type" evidence="4">
    <location>
        <begin position="8"/>
        <end position="67"/>
    </location>
</feature>
<dbReference type="PANTHER" id="PTHR30136:SF35">
    <property type="entry name" value="HTH-TYPE TRANSCRIPTIONAL REGULATOR RV1719"/>
    <property type="match status" value="1"/>
</dbReference>
<sequence length="252" mass="27891">MATDTKKIHAVQRTLEIIEAIRDLEPAGVSEIARNVSVSKSTVHTHLVTLADEGYLIREDDEYRLSCKFLSIGSAIQERFSLYRMAKQNVDELAHETGESSNLVVEEDGKGTCLYATNPKDSPDVYMSAGEQNYIHATATGKAILAHMPESEVDAIIDRHGLPKLTEQTVTSREALFSELEEIRDRGLSFDRQETINGLFCIAAPVVVDDRAMGSISVSGPVSRFTTEPRKEQLCEAVEEIANVVELQFVFS</sequence>
<accession>W0JXY7</accession>
<keyword evidence="2" id="KW-0238">DNA-binding</keyword>
<dbReference type="OrthoDB" id="14763at2157"/>
<keyword evidence="6" id="KW-0614">Plasmid</keyword>
<evidence type="ECO:0008006" key="8">
    <source>
        <dbReference type="Google" id="ProtNLM"/>
    </source>
</evidence>
<dbReference type="InterPro" id="IPR011991">
    <property type="entry name" value="ArsR-like_HTH"/>
</dbReference>
<evidence type="ECO:0000313" key="6">
    <source>
        <dbReference type="EMBL" id="AHG02152.1"/>
    </source>
</evidence>
<dbReference type="Gene3D" id="3.30.450.40">
    <property type="match status" value="1"/>
</dbReference>
<keyword evidence="7" id="KW-1185">Reference proteome</keyword>
<dbReference type="PANTHER" id="PTHR30136">
    <property type="entry name" value="HELIX-TURN-HELIX TRANSCRIPTIONAL REGULATOR, ICLR FAMILY"/>
    <property type="match status" value="1"/>
</dbReference>
<evidence type="ECO:0000256" key="2">
    <source>
        <dbReference type="ARBA" id="ARBA00023125"/>
    </source>
</evidence>
<gene>
    <name evidence="6" type="ORF">HALLA_19835</name>
</gene>
<dbReference type="InterPro" id="IPR029016">
    <property type="entry name" value="GAF-like_dom_sf"/>
</dbReference>
<name>W0JXY7_9EURY</name>
<protein>
    <recommendedName>
        <fullName evidence="8">IclR family transcriptional regulator</fullName>
    </recommendedName>
</protein>
<dbReference type="Gene3D" id="1.10.10.10">
    <property type="entry name" value="Winged helix-like DNA-binding domain superfamily/Winged helix DNA-binding domain"/>
    <property type="match status" value="1"/>
</dbReference>
<evidence type="ECO:0000313" key="7">
    <source>
        <dbReference type="Proteomes" id="UP000019024"/>
    </source>
</evidence>
<dbReference type="HOGENOM" id="CLU_062618_6_1_2"/>
<dbReference type="InterPro" id="IPR036388">
    <property type="entry name" value="WH-like_DNA-bd_sf"/>
</dbReference>
<dbReference type="InterPro" id="IPR005471">
    <property type="entry name" value="Tscrpt_reg_IclR_N"/>
</dbReference>
<reference evidence="6 7" key="1">
    <citation type="submission" date="2014-01" db="EMBL/GenBank/DDBJ databases">
        <authorList>
            <consortium name="DOE Joint Genome Institute"/>
            <person name="Anderson I."/>
            <person name="Huntemann M."/>
            <person name="Han J."/>
            <person name="Chen A."/>
            <person name="Kyrpides N."/>
            <person name="Mavromatis K."/>
            <person name="Markowitz V."/>
            <person name="Palaniappan K."/>
            <person name="Ivanova N."/>
            <person name="Schaumberg A."/>
            <person name="Pati A."/>
            <person name="Liolios K."/>
            <person name="Nordberg H.P."/>
            <person name="Cantor M.N."/>
            <person name="Hua S.X."/>
            <person name="Woyke T."/>
        </authorList>
    </citation>
    <scope>NUCLEOTIDE SEQUENCE [LARGE SCALE GENOMIC DNA]</scope>
    <source>
        <strain evidence="6 7">XH-48</strain>
        <plasmid evidence="7">4</plasmid>
    </source>
</reference>
<dbReference type="CDD" id="cd00090">
    <property type="entry name" value="HTH_ARSR"/>
    <property type="match status" value="1"/>
</dbReference>